<gene>
    <name evidence="7" type="ordered locus">CAP2UW1_1852</name>
</gene>
<dbReference type="KEGG" id="app:CAP2UW1_1852"/>
<reference evidence="7" key="1">
    <citation type="submission" date="2009-08" db="EMBL/GenBank/DDBJ databases">
        <authorList>
            <consortium name="US DOE Joint Genome Institute"/>
            <person name="Lucas S."/>
            <person name="Copeland A."/>
            <person name="Lapidus A."/>
            <person name="Glavina del Rio T."/>
            <person name="Dalin E."/>
            <person name="Tice H."/>
            <person name="Bruce D."/>
            <person name="Barry K."/>
            <person name="Pitluck S."/>
            <person name="Lowry S."/>
            <person name="Larimer F."/>
            <person name="Land M."/>
            <person name="Hauser L."/>
            <person name="Kyrpides N."/>
            <person name="Ivanova N."/>
            <person name="McMahon K.D."/>
            <person name="Hugenholtz P."/>
        </authorList>
    </citation>
    <scope>NUCLEOTIDE SEQUENCE</scope>
    <source>
        <strain evidence="7">UW-1</strain>
    </source>
</reference>
<dbReference type="PANTHER" id="PTHR30480:SF13">
    <property type="entry name" value="BETA-HEXOSAMINIDASE"/>
    <property type="match status" value="1"/>
</dbReference>
<dbReference type="SUPFAM" id="SSF51445">
    <property type="entry name" value="(Trans)glycosidases"/>
    <property type="match status" value="1"/>
</dbReference>
<proteinExistence type="inferred from homology"/>
<dbReference type="InterPro" id="IPR036962">
    <property type="entry name" value="Glyco_hydro_3_N_sf"/>
</dbReference>
<keyword evidence="5 7" id="KW-0326">Glycosidase</keyword>
<dbReference type="PROSITE" id="PS00775">
    <property type="entry name" value="GLYCOSYL_HYDROL_F3"/>
    <property type="match status" value="1"/>
</dbReference>
<evidence type="ECO:0000256" key="5">
    <source>
        <dbReference type="ARBA" id="ARBA00023295"/>
    </source>
</evidence>
<dbReference type="EMBL" id="CP001715">
    <property type="protein sequence ID" value="ACV35151.1"/>
    <property type="molecule type" value="Genomic_DNA"/>
</dbReference>
<evidence type="ECO:0000256" key="4">
    <source>
        <dbReference type="ARBA" id="ARBA00022801"/>
    </source>
</evidence>
<evidence type="ECO:0000256" key="1">
    <source>
        <dbReference type="ARBA" id="ARBA00001231"/>
    </source>
</evidence>
<dbReference type="CAZy" id="GH3">
    <property type="family name" value="Glycoside Hydrolase Family 3"/>
</dbReference>
<dbReference type="InterPro" id="IPR001764">
    <property type="entry name" value="Glyco_hydro_3_N"/>
</dbReference>
<dbReference type="GO" id="GO:0009254">
    <property type="term" value="P:peptidoglycan turnover"/>
    <property type="evidence" value="ECO:0007669"/>
    <property type="project" value="TreeGrafter"/>
</dbReference>
<keyword evidence="4 7" id="KW-0378">Hydrolase</keyword>
<dbReference type="InterPro" id="IPR019800">
    <property type="entry name" value="Glyco_hydro_3_AS"/>
</dbReference>
<feature type="domain" description="Glycoside hydrolase family 3 N-terminal" evidence="6">
    <location>
        <begin position="116"/>
        <end position="428"/>
    </location>
</feature>
<comment type="similarity">
    <text evidence="2">Belongs to the glycosyl hydrolase 3 family.</text>
</comment>
<reference evidence="7" key="2">
    <citation type="submission" date="2009-09" db="EMBL/GenBank/DDBJ databases">
        <title>Complete sequence of chromosome of Candidatus Accumulibacter phosphatis clade IIA str. UW-1.</title>
        <authorList>
            <consortium name="US DOE Joint Genome Institute"/>
            <person name="Martin H.G."/>
            <person name="Ivanova N."/>
            <person name="Kunin V."/>
            <person name="Warnecke F."/>
            <person name="Barry K."/>
            <person name="He S."/>
            <person name="Salamov A."/>
            <person name="Szeto E."/>
            <person name="Dalin E."/>
            <person name="Pangilinan J.L."/>
            <person name="Lapidus A."/>
            <person name="Lowry S."/>
            <person name="Kyrpides N.C."/>
            <person name="McMahon K.D."/>
            <person name="Hugenholtz P."/>
        </authorList>
    </citation>
    <scope>NUCLEOTIDE SEQUENCE [LARGE SCALE GENOMIC DNA]</scope>
    <source>
        <strain evidence="7">UW-1</strain>
    </source>
</reference>
<dbReference type="GO" id="GO:0005975">
    <property type="term" value="P:carbohydrate metabolic process"/>
    <property type="evidence" value="ECO:0007669"/>
    <property type="project" value="InterPro"/>
</dbReference>
<accession>C7RV72</accession>
<evidence type="ECO:0000259" key="6">
    <source>
        <dbReference type="Pfam" id="PF00933"/>
    </source>
</evidence>
<dbReference type="GO" id="GO:0004563">
    <property type="term" value="F:beta-N-acetylhexosaminidase activity"/>
    <property type="evidence" value="ECO:0007669"/>
    <property type="project" value="UniProtKB-EC"/>
</dbReference>
<evidence type="ECO:0000256" key="2">
    <source>
        <dbReference type="ARBA" id="ARBA00005336"/>
    </source>
</evidence>
<protein>
    <recommendedName>
        <fullName evidence="3">beta-N-acetylhexosaminidase</fullName>
        <ecNumber evidence="3">3.2.1.52</ecNumber>
    </recommendedName>
</protein>
<evidence type="ECO:0000256" key="3">
    <source>
        <dbReference type="ARBA" id="ARBA00012663"/>
    </source>
</evidence>
<dbReference type="PANTHER" id="PTHR30480">
    <property type="entry name" value="BETA-HEXOSAMINIDASE-RELATED"/>
    <property type="match status" value="1"/>
</dbReference>
<evidence type="ECO:0000313" key="7">
    <source>
        <dbReference type="EMBL" id="ACV35151.1"/>
    </source>
</evidence>
<dbReference type="eggNOG" id="COG1472">
    <property type="taxonomic scope" value="Bacteria"/>
</dbReference>
<dbReference type="Pfam" id="PF00933">
    <property type="entry name" value="Glyco_hydro_3"/>
    <property type="match status" value="1"/>
</dbReference>
<name>C7RV72_ACCRE</name>
<comment type="catalytic activity">
    <reaction evidence="1">
        <text>Hydrolysis of terminal non-reducing N-acetyl-D-hexosamine residues in N-acetyl-beta-D-hexosaminides.</text>
        <dbReference type="EC" id="3.2.1.52"/>
    </reaction>
</comment>
<dbReference type="EC" id="3.2.1.52" evidence="3"/>
<sequence length="481" mass="50701" precursor="true">MPRAVPRCWRSLLAWAALGSLLAVAWNLKHPLLYWLRPCETALLLAVAVLGGSAALRQPPAQRSPGRRRLLALGLLALAGLTLWRELEFHADRRHVLAGGRDLQMLGEHFIVGFRSFAEVEPLAARGLIGGIYLTRRNLLPDGVVTVAAGIAQLQEARRLAGLPPLIVAADQEGGPVAHLSPWLERLPALSSLVHAAPPETLAVRARLHGERQGASLAALGVNLNLAPVVDLRPSEPNAALAFLTGSGGRAIDDDPAVVTEVARAYVAGLADAGVGATLKHFPGLARVREDTHLRRASLAATTEDLRGDWQPFRSVGNGSRVAIMLGHVVLQAVDPEHAVSHSRIVVQNVLRGQWGYRGVLITDDLNMGAVYGQGIGRVAAQSLAAGVDLVLVSYDPDQYFRALSGAARALARGEIDRRTLQASSRRLRAFGVARDGRGREPGSVAPTAAGAAGGSLAAIASPLTAVVDRADAAASPANRL</sequence>
<dbReference type="AlphaFoldDB" id="C7RV72"/>
<dbReference type="InterPro" id="IPR050226">
    <property type="entry name" value="NagZ_Beta-hexosaminidase"/>
</dbReference>
<dbReference type="STRING" id="522306.CAP2UW1_1852"/>
<dbReference type="OrthoDB" id="9781691at2"/>
<dbReference type="HOGENOM" id="CLU_008392_1_0_4"/>
<dbReference type="InterPro" id="IPR017853">
    <property type="entry name" value="GH"/>
</dbReference>
<organism evidence="7">
    <name type="scientific">Accumulibacter regalis</name>
    <dbReference type="NCBI Taxonomy" id="522306"/>
    <lineage>
        <taxon>Bacteria</taxon>
        <taxon>Pseudomonadati</taxon>
        <taxon>Pseudomonadota</taxon>
        <taxon>Betaproteobacteria</taxon>
        <taxon>Candidatus Accumulibacter</taxon>
    </lineage>
</organism>
<dbReference type="Gene3D" id="3.20.20.300">
    <property type="entry name" value="Glycoside hydrolase, family 3, N-terminal domain"/>
    <property type="match status" value="1"/>
</dbReference>